<dbReference type="PROSITE" id="PS51257">
    <property type="entry name" value="PROKAR_LIPOPROTEIN"/>
    <property type="match status" value="1"/>
</dbReference>
<evidence type="ECO:0000256" key="3">
    <source>
        <dbReference type="ARBA" id="ARBA00022448"/>
    </source>
</evidence>
<evidence type="ECO:0000256" key="1">
    <source>
        <dbReference type="ARBA" id="ARBA00004141"/>
    </source>
</evidence>
<protein>
    <submittedName>
        <fullName evidence="8">Uncharacterized protein</fullName>
    </submittedName>
</protein>
<organism evidence="8 9">
    <name type="scientific">Cudoniella acicularis</name>
    <dbReference type="NCBI Taxonomy" id="354080"/>
    <lineage>
        <taxon>Eukaryota</taxon>
        <taxon>Fungi</taxon>
        <taxon>Dikarya</taxon>
        <taxon>Ascomycota</taxon>
        <taxon>Pezizomycotina</taxon>
        <taxon>Leotiomycetes</taxon>
        <taxon>Helotiales</taxon>
        <taxon>Tricladiaceae</taxon>
        <taxon>Cudoniella</taxon>
    </lineage>
</organism>
<feature type="transmembrane region" description="Helical" evidence="7">
    <location>
        <begin position="410"/>
        <end position="434"/>
    </location>
</feature>
<evidence type="ECO:0000313" key="9">
    <source>
        <dbReference type="Proteomes" id="UP000566819"/>
    </source>
</evidence>
<dbReference type="InterPro" id="IPR006043">
    <property type="entry name" value="NCS2"/>
</dbReference>
<dbReference type="GO" id="GO:0005886">
    <property type="term" value="C:plasma membrane"/>
    <property type="evidence" value="ECO:0007669"/>
    <property type="project" value="TreeGrafter"/>
</dbReference>
<keyword evidence="4 7" id="KW-0812">Transmembrane</keyword>
<dbReference type="Pfam" id="PF00860">
    <property type="entry name" value="Xan_ur_permease"/>
    <property type="match status" value="2"/>
</dbReference>
<evidence type="ECO:0000256" key="2">
    <source>
        <dbReference type="ARBA" id="ARBA00005697"/>
    </source>
</evidence>
<evidence type="ECO:0000256" key="4">
    <source>
        <dbReference type="ARBA" id="ARBA00022692"/>
    </source>
</evidence>
<dbReference type="EMBL" id="JAAMPI010001125">
    <property type="protein sequence ID" value="KAF4626592.1"/>
    <property type="molecule type" value="Genomic_DNA"/>
</dbReference>
<dbReference type="Proteomes" id="UP000566819">
    <property type="component" value="Unassembled WGS sequence"/>
</dbReference>
<gene>
    <name evidence="8" type="ORF">G7Y89_g11568</name>
</gene>
<dbReference type="PANTHER" id="PTHR43337:SF3">
    <property type="entry name" value="PURINE TRANSPORTER"/>
    <property type="match status" value="1"/>
</dbReference>
<feature type="transmembrane region" description="Helical" evidence="7">
    <location>
        <begin position="196"/>
        <end position="215"/>
    </location>
</feature>
<evidence type="ECO:0000313" key="8">
    <source>
        <dbReference type="EMBL" id="KAF4626592.1"/>
    </source>
</evidence>
<proteinExistence type="inferred from homology"/>
<dbReference type="InterPro" id="IPR045018">
    <property type="entry name" value="Azg-like"/>
</dbReference>
<keyword evidence="3" id="KW-0813">Transport</keyword>
<keyword evidence="6 7" id="KW-0472">Membrane</keyword>
<dbReference type="GO" id="GO:0015854">
    <property type="term" value="P:guanine transport"/>
    <property type="evidence" value="ECO:0007669"/>
    <property type="project" value="TreeGrafter"/>
</dbReference>
<feature type="transmembrane region" description="Helical" evidence="7">
    <location>
        <begin position="114"/>
        <end position="142"/>
    </location>
</feature>
<feature type="transmembrane region" description="Helical" evidence="7">
    <location>
        <begin position="446"/>
        <end position="464"/>
    </location>
</feature>
<comment type="caution">
    <text evidence="8">The sequence shown here is derived from an EMBL/GenBank/DDBJ whole genome shotgun (WGS) entry which is preliminary data.</text>
</comment>
<evidence type="ECO:0000256" key="5">
    <source>
        <dbReference type="ARBA" id="ARBA00022989"/>
    </source>
</evidence>
<comment type="subcellular location">
    <subcellularLocation>
        <location evidence="1">Membrane</location>
        <topology evidence="1">Multi-pass membrane protein</topology>
    </subcellularLocation>
</comment>
<keyword evidence="9" id="KW-1185">Reference proteome</keyword>
<feature type="transmembrane region" description="Helical" evidence="7">
    <location>
        <begin position="162"/>
        <end position="184"/>
    </location>
</feature>
<keyword evidence="5 7" id="KW-1133">Transmembrane helix</keyword>
<dbReference type="AlphaFoldDB" id="A0A8H4VY66"/>
<comment type="similarity">
    <text evidence="2">Belongs to the nucleobase:cation symporter-2 (NCS2) (TC 2.A.40) family. Azg-like subfamily.</text>
</comment>
<evidence type="ECO:0000256" key="7">
    <source>
        <dbReference type="SAM" id="Phobius"/>
    </source>
</evidence>
<dbReference type="OrthoDB" id="431212at2759"/>
<feature type="transmembrane region" description="Helical" evidence="7">
    <location>
        <begin position="470"/>
        <end position="490"/>
    </location>
</feature>
<accession>A0A8H4VY66</accession>
<sequence length="602" mass="65484">MTKISAPPDIQRHSIAQGNTIVAGSCATDSPRKAAELIWKPMAEALKRVLEAGQSRLVIVQMLRWRWRRGELNQLQNHAVNEGINQVVRCEDFFVDFRESLSTRRFWPCVKRDLVTATAVIAGTGSIAFGFLTNLPVALAPGMGLNAYFTYQVVGFHGTGPVTYRLALTAVFIEGFVFVFLSLIGMRQWLVRIIPASVKVASGVGIGLFLTTIGMSSSGIGMISDGSDTPTTLAGCPAQYIDPTTGSYVDWYNVRRGVDCMAHVVSSQISDHYCRDTPFTYFPHTDDGDQMFDFFKKVVDFHPIQNILAAQDWDVSAAGGHFVLALFTFLYVDIIDATATLYSMARFCGVVDPDSGDFPRSTLAYCCDAMTISIGSLFGCSPSTAFIESGAGITEGGRTGLTAITTGTCFLISIFFAPIFASIPPWATGCTLILVGCMMMRQVTSVNWAFIGDALPAFVTIAAMPLTYSVAYGLIAGLFTYTALNGLIYITKKLSGGMIQPPDADAAEYWTYKPNGSHPPWFIRVAQGKLWTGELDETRSVGVSERELVINGIGGAREGFGGDREGREICSRSGMPVNESVMTDDDMKNMNVFTRSDQIKSE</sequence>
<dbReference type="GO" id="GO:0005345">
    <property type="term" value="F:purine nucleobase transmembrane transporter activity"/>
    <property type="evidence" value="ECO:0007669"/>
    <property type="project" value="TreeGrafter"/>
</dbReference>
<dbReference type="PANTHER" id="PTHR43337">
    <property type="entry name" value="XANTHINE/URACIL PERMEASE C887.17-RELATED"/>
    <property type="match status" value="1"/>
</dbReference>
<dbReference type="GO" id="GO:0015853">
    <property type="term" value="P:adenine transport"/>
    <property type="evidence" value="ECO:0007669"/>
    <property type="project" value="TreeGrafter"/>
</dbReference>
<name>A0A8H4VY66_9HELO</name>
<evidence type="ECO:0000256" key="6">
    <source>
        <dbReference type="ARBA" id="ARBA00023136"/>
    </source>
</evidence>
<reference evidence="8 9" key="1">
    <citation type="submission" date="2020-03" db="EMBL/GenBank/DDBJ databases">
        <title>Draft Genome Sequence of Cudoniella acicularis.</title>
        <authorList>
            <person name="Buettner E."/>
            <person name="Kellner H."/>
        </authorList>
    </citation>
    <scope>NUCLEOTIDE SEQUENCE [LARGE SCALE GENOMIC DNA]</scope>
    <source>
        <strain evidence="8 9">DSM 108380</strain>
    </source>
</reference>